<sequence length="142" mass="15337">MSQVDKLLQRLDKVKRTGLGTFSARCPAHDDRGPSLAIRETDDGRILAHCFAGCDVQDVLSAVDLTFSDLYPPRALDHRINPERRPFPAADCLRAVGFEALVVCAAAAAMLAGEPFSEIDRERLILAASRIQSAMQAAGLSS</sequence>
<comment type="caution">
    <text evidence="1">The sequence shown here is derived from an EMBL/GenBank/DDBJ whole genome shotgun (WGS) entry which is preliminary data.</text>
</comment>
<reference evidence="1 2" key="1">
    <citation type="submission" date="2019-03" db="EMBL/GenBank/DDBJ databases">
        <title>Metabolic reconstructions from genomes of highly enriched 'Candidatus Accumulibacter' and 'Candidatus Competibacter' bioreactor populations.</title>
        <authorList>
            <person name="Annavajhala M.K."/>
            <person name="Welles L."/>
            <person name="Abbas B."/>
            <person name="Sorokin D."/>
            <person name="Park H."/>
            <person name="Van Loosdrecht M."/>
            <person name="Chandran K."/>
        </authorList>
    </citation>
    <scope>NUCLEOTIDE SEQUENCE [LARGE SCALE GENOMIC DNA]</scope>
    <source>
        <strain evidence="1 2">SBR_S</strain>
    </source>
</reference>
<proteinExistence type="predicted"/>
<gene>
    <name evidence="1" type="ORF">E4Q23_08985</name>
</gene>
<accession>A0ABX1TYS7</accession>
<dbReference type="Gene3D" id="3.90.580.10">
    <property type="entry name" value="Zinc finger, CHC2-type domain"/>
    <property type="match status" value="1"/>
</dbReference>
<dbReference type="EMBL" id="SPMY01000024">
    <property type="protein sequence ID" value="NMQ27880.1"/>
    <property type="molecule type" value="Genomic_DNA"/>
</dbReference>
<organism evidence="1 2">
    <name type="scientific">Candidatus Accumulibacter phosphatis</name>
    <dbReference type="NCBI Taxonomy" id="327160"/>
    <lineage>
        <taxon>Bacteria</taxon>
        <taxon>Pseudomonadati</taxon>
        <taxon>Pseudomonadota</taxon>
        <taxon>Betaproteobacteria</taxon>
        <taxon>Candidatus Accumulibacter</taxon>
    </lineage>
</organism>
<keyword evidence="2" id="KW-1185">Reference proteome</keyword>
<dbReference type="InterPro" id="IPR036977">
    <property type="entry name" value="DNA_primase_Znf_CHC2"/>
</dbReference>
<name>A0ABX1TYS7_9PROT</name>
<evidence type="ECO:0000313" key="2">
    <source>
        <dbReference type="Proteomes" id="UP000749010"/>
    </source>
</evidence>
<protein>
    <submittedName>
        <fullName evidence="1">DNA primase</fullName>
    </submittedName>
</protein>
<evidence type="ECO:0000313" key="1">
    <source>
        <dbReference type="EMBL" id="NMQ27880.1"/>
    </source>
</evidence>
<dbReference type="Proteomes" id="UP000749010">
    <property type="component" value="Unassembled WGS sequence"/>
</dbReference>